<evidence type="ECO:0000313" key="9">
    <source>
        <dbReference type="Proteomes" id="UP001466933"/>
    </source>
</evidence>
<feature type="transmembrane region" description="Helical" evidence="6">
    <location>
        <begin position="164"/>
        <end position="186"/>
    </location>
</feature>
<dbReference type="CDD" id="cd17319">
    <property type="entry name" value="MFS_ExuT_GudP_like"/>
    <property type="match status" value="1"/>
</dbReference>
<feature type="domain" description="Major facilitator superfamily (MFS) profile" evidence="7">
    <location>
        <begin position="39"/>
        <end position="446"/>
    </location>
</feature>
<keyword evidence="9" id="KW-1185">Reference proteome</keyword>
<dbReference type="RefSeq" id="WP_343494919.1">
    <property type="nucleotide sequence ID" value="NZ_JBCPYA010000020.1"/>
</dbReference>
<sequence length="449" mass="48809">MQNLPDTRRSTVTSSRARSNVDIAEAASQAVVKKVTWHLIPFLLVLYIVAFIDRVNISFAALSMSKSLGMGPEAYGLAAGIFFIGYFAFEVPGNVMLKRFGARIWITRILISWGVVVFLTAFVQNTTQLYLLRFVLGLAEAGFFPGIILYLTMWFPRNQLAKTVAMFMTAIPIAFIIGGPVSTWLIDNMRGAGLEGWRWMFLIEGLAAVLLGPITLFYLTDEPAKAQWLSSTEKETLIQELSRGAQVEEVPSGAAAAFRSGYVWYLALTYFLYIAGTLGLVYFIPQITKQLSSTLTNFQVGLVTAIPYVAGAIAMNLWGHHSDKTSERTWHAVLPLVMIVATYMCMASGLFNQISTLVMALTVAVIGTFCFSGPFWAIPPKFLTGSTAAVGIAIINSCGGLGGFAGPYLMGYLKNVTHGTGAGLLVLCCSLTACALMLLGIRKMSNDPN</sequence>
<evidence type="ECO:0000256" key="5">
    <source>
        <dbReference type="ARBA" id="ARBA00023136"/>
    </source>
</evidence>
<dbReference type="PROSITE" id="PS50850">
    <property type="entry name" value="MFS"/>
    <property type="match status" value="1"/>
</dbReference>
<feature type="transmembrane region" description="Helical" evidence="6">
    <location>
        <begin position="422"/>
        <end position="441"/>
    </location>
</feature>
<dbReference type="PANTHER" id="PTHR43791:SF100">
    <property type="entry name" value="SUGAR TRANSPORTER"/>
    <property type="match status" value="1"/>
</dbReference>
<dbReference type="InterPro" id="IPR036259">
    <property type="entry name" value="MFS_trans_sf"/>
</dbReference>
<dbReference type="Pfam" id="PF07690">
    <property type="entry name" value="MFS_1"/>
    <property type="match status" value="1"/>
</dbReference>
<evidence type="ECO:0000256" key="3">
    <source>
        <dbReference type="ARBA" id="ARBA00022692"/>
    </source>
</evidence>
<keyword evidence="4 6" id="KW-1133">Transmembrane helix</keyword>
<feature type="transmembrane region" description="Helical" evidence="6">
    <location>
        <begin position="74"/>
        <end position="93"/>
    </location>
</feature>
<evidence type="ECO:0000256" key="2">
    <source>
        <dbReference type="ARBA" id="ARBA00022448"/>
    </source>
</evidence>
<feature type="transmembrane region" description="Helical" evidence="6">
    <location>
        <begin position="39"/>
        <end position="62"/>
    </location>
</feature>
<feature type="transmembrane region" description="Helical" evidence="6">
    <location>
        <begin position="198"/>
        <end position="219"/>
    </location>
</feature>
<feature type="transmembrane region" description="Helical" evidence="6">
    <location>
        <begin position="296"/>
        <end position="318"/>
    </location>
</feature>
<feature type="transmembrane region" description="Helical" evidence="6">
    <location>
        <begin position="105"/>
        <end position="124"/>
    </location>
</feature>
<dbReference type="SUPFAM" id="SSF103473">
    <property type="entry name" value="MFS general substrate transporter"/>
    <property type="match status" value="1"/>
</dbReference>
<keyword evidence="2" id="KW-0813">Transport</keyword>
<accession>A0ABU9WVJ3</accession>
<reference evidence="8 9" key="1">
    <citation type="submission" date="2024-05" db="EMBL/GenBank/DDBJ databases">
        <title>Burkholderia sp. Nov. a novel bacteria isolated from rhizosphere soil of Camellia sinensis.</title>
        <authorList>
            <person name="Dong Y."/>
        </authorList>
    </citation>
    <scope>NUCLEOTIDE SEQUENCE [LARGE SCALE GENOMIC DNA]</scope>
    <source>
        <strain evidence="8 9">GS2Y</strain>
    </source>
</reference>
<keyword evidence="5 6" id="KW-0472">Membrane</keyword>
<comment type="caution">
    <text evidence="8">The sequence shown here is derived from an EMBL/GenBank/DDBJ whole genome shotgun (WGS) entry which is preliminary data.</text>
</comment>
<dbReference type="InterPro" id="IPR011701">
    <property type="entry name" value="MFS"/>
</dbReference>
<evidence type="ECO:0000256" key="1">
    <source>
        <dbReference type="ARBA" id="ARBA00004141"/>
    </source>
</evidence>
<evidence type="ECO:0000256" key="6">
    <source>
        <dbReference type="SAM" id="Phobius"/>
    </source>
</evidence>
<protein>
    <submittedName>
        <fullName evidence="8">MFS transporter</fullName>
    </submittedName>
</protein>
<keyword evidence="3 6" id="KW-0812">Transmembrane</keyword>
<dbReference type="EMBL" id="JBCPYA010000020">
    <property type="protein sequence ID" value="MEN2474805.1"/>
    <property type="molecule type" value="Genomic_DNA"/>
</dbReference>
<evidence type="ECO:0000256" key="4">
    <source>
        <dbReference type="ARBA" id="ARBA00022989"/>
    </source>
</evidence>
<gene>
    <name evidence="8" type="ORF">VOI36_33355</name>
</gene>
<feature type="transmembrane region" description="Helical" evidence="6">
    <location>
        <begin position="262"/>
        <end position="284"/>
    </location>
</feature>
<dbReference type="Proteomes" id="UP001466933">
    <property type="component" value="Unassembled WGS sequence"/>
</dbReference>
<evidence type="ECO:0000313" key="8">
    <source>
        <dbReference type="EMBL" id="MEN2474805.1"/>
    </source>
</evidence>
<name>A0ABU9WVJ3_9BURK</name>
<evidence type="ECO:0000259" key="7">
    <source>
        <dbReference type="PROSITE" id="PS50850"/>
    </source>
</evidence>
<proteinExistence type="predicted"/>
<feature type="transmembrane region" description="Helical" evidence="6">
    <location>
        <begin position="130"/>
        <end position="152"/>
    </location>
</feature>
<dbReference type="InterPro" id="IPR020846">
    <property type="entry name" value="MFS_dom"/>
</dbReference>
<dbReference type="PANTHER" id="PTHR43791">
    <property type="entry name" value="PERMEASE-RELATED"/>
    <property type="match status" value="1"/>
</dbReference>
<feature type="transmembrane region" description="Helical" evidence="6">
    <location>
        <begin position="330"/>
        <end position="351"/>
    </location>
</feature>
<dbReference type="Gene3D" id="1.20.1250.20">
    <property type="entry name" value="MFS general substrate transporter like domains"/>
    <property type="match status" value="2"/>
</dbReference>
<feature type="transmembrane region" description="Helical" evidence="6">
    <location>
        <begin position="357"/>
        <end position="378"/>
    </location>
</feature>
<feature type="transmembrane region" description="Helical" evidence="6">
    <location>
        <begin position="390"/>
        <end position="410"/>
    </location>
</feature>
<organism evidence="8 9">
    <name type="scientific">Burkholderia theae</name>
    <dbReference type="NCBI Taxonomy" id="3143496"/>
    <lineage>
        <taxon>Bacteria</taxon>
        <taxon>Pseudomonadati</taxon>
        <taxon>Pseudomonadota</taxon>
        <taxon>Betaproteobacteria</taxon>
        <taxon>Burkholderiales</taxon>
        <taxon>Burkholderiaceae</taxon>
        <taxon>Burkholderia</taxon>
    </lineage>
</organism>
<comment type="subcellular location">
    <subcellularLocation>
        <location evidence="1">Membrane</location>
        <topology evidence="1">Multi-pass membrane protein</topology>
    </subcellularLocation>
</comment>